<evidence type="ECO:0000256" key="2">
    <source>
        <dbReference type="SAM" id="SignalP"/>
    </source>
</evidence>
<comment type="caution">
    <text evidence="3">The sequence shown here is derived from an EMBL/GenBank/DDBJ whole genome shotgun (WGS) entry which is preliminary data.</text>
</comment>
<feature type="compositionally biased region" description="Pro residues" evidence="1">
    <location>
        <begin position="34"/>
        <end position="46"/>
    </location>
</feature>
<dbReference type="AlphaFoldDB" id="A0A829QDX9"/>
<sequence length="150" mass="15415">MMSIRTRGAALLAALACVSLVVIGSMPKTLADPGQPPPPKPLPNPVAQPDDLPRIAPIGGAQVKTNTPLGLGPGTGRPLAAGRERSNATISPSPTDGTHLPTAIAGKDVVLHLPQERDLTPAQWGDGGSATFTSRDTDYRISPFAGAVWT</sequence>
<accession>A0A829QDX9</accession>
<proteinExistence type="predicted"/>
<feature type="compositionally biased region" description="Polar residues" evidence="1">
    <location>
        <begin position="87"/>
        <end position="96"/>
    </location>
</feature>
<organism evidence="3 4">
    <name type="scientific">Mycobacteroides abscessus 1948</name>
    <dbReference type="NCBI Taxonomy" id="1299323"/>
    <lineage>
        <taxon>Bacteria</taxon>
        <taxon>Bacillati</taxon>
        <taxon>Actinomycetota</taxon>
        <taxon>Actinomycetes</taxon>
        <taxon>Mycobacteriales</taxon>
        <taxon>Mycobacteriaceae</taxon>
        <taxon>Mycobacteroides</taxon>
        <taxon>Mycobacteroides abscessus</taxon>
    </lineage>
</organism>
<protein>
    <submittedName>
        <fullName evidence="3">Uncharacterized protein</fullName>
    </submittedName>
</protein>
<evidence type="ECO:0000313" key="3">
    <source>
        <dbReference type="EMBL" id="EUA60406.1"/>
    </source>
</evidence>
<evidence type="ECO:0000313" key="4">
    <source>
        <dbReference type="Proteomes" id="UP000021210"/>
    </source>
</evidence>
<gene>
    <name evidence="3" type="ORF">I542_0539</name>
</gene>
<dbReference type="EMBL" id="JAOH01000002">
    <property type="protein sequence ID" value="EUA60406.1"/>
    <property type="molecule type" value="Genomic_DNA"/>
</dbReference>
<keyword evidence="2" id="KW-0732">Signal</keyword>
<feature type="region of interest" description="Disordered" evidence="1">
    <location>
        <begin position="30"/>
        <end position="103"/>
    </location>
</feature>
<reference evidence="3 4" key="1">
    <citation type="submission" date="2013-12" db="EMBL/GenBank/DDBJ databases">
        <authorList>
            <person name="Zelazny A."/>
            <person name="Olivier K."/>
            <person name="Holland S."/>
            <person name="Lenaerts A."/>
            <person name="Ordway D."/>
            <person name="DeGroote M.A."/>
            <person name="Parker T."/>
            <person name="Sizemore C."/>
            <person name="Tallon L.J."/>
            <person name="Sadzewicz L.K."/>
            <person name="Sengamalay N."/>
            <person name="Fraser C.M."/>
            <person name="Hine E."/>
            <person name="Shefchek K.A."/>
            <person name="Das S.P."/>
            <person name="Tettelin H."/>
        </authorList>
    </citation>
    <scope>NUCLEOTIDE SEQUENCE [LARGE SCALE GENOMIC DNA]</scope>
    <source>
        <strain evidence="3 4">1948</strain>
    </source>
</reference>
<name>A0A829QDX9_9MYCO</name>
<dbReference type="Proteomes" id="UP000021210">
    <property type="component" value="Unassembled WGS sequence"/>
</dbReference>
<feature type="chain" id="PRO_5032765439" evidence="2">
    <location>
        <begin position="32"/>
        <end position="150"/>
    </location>
</feature>
<feature type="signal peptide" evidence="2">
    <location>
        <begin position="1"/>
        <end position="31"/>
    </location>
</feature>
<evidence type="ECO:0000256" key="1">
    <source>
        <dbReference type="SAM" id="MobiDB-lite"/>
    </source>
</evidence>